<dbReference type="EMBL" id="NUEQ01000112">
    <property type="protein sequence ID" value="PEJ25955.1"/>
    <property type="molecule type" value="Genomic_DNA"/>
</dbReference>
<evidence type="ECO:0000313" key="2">
    <source>
        <dbReference type="Proteomes" id="UP000220106"/>
    </source>
</evidence>
<dbReference type="SUPFAM" id="SSF53756">
    <property type="entry name" value="UDP-Glycosyltransferase/glycogen phosphorylase"/>
    <property type="match status" value="1"/>
</dbReference>
<evidence type="ECO:0008006" key="3">
    <source>
        <dbReference type="Google" id="ProtNLM"/>
    </source>
</evidence>
<reference evidence="1 2" key="1">
    <citation type="submission" date="2017-09" db="EMBL/GenBank/DDBJ databases">
        <title>Large-scale bioinformatics analysis of Bacillus genomes uncovers conserved roles of natural products in bacterial physiology.</title>
        <authorList>
            <consortium name="Agbiome Team Llc"/>
            <person name="Bleich R.M."/>
            <person name="Kirk G.J."/>
            <person name="Santa Maria K.C."/>
            <person name="Allen S.E."/>
            <person name="Farag S."/>
            <person name="Shank E.A."/>
            <person name="Bowers A."/>
        </authorList>
    </citation>
    <scope>NUCLEOTIDE SEQUENCE [LARGE SCALE GENOMIC DNA]</scope>
    <source>
        <strain evidence="1 2">AFS003229</strain>
    </source>
</reference>
<proteinExistence type="predicted"/>
<dbReference type="RefSeq" id="WP_098177836.1">
    <property type="nucleotide sequence ID" value="NZ_NUEQ01000112.1"/>
</dbReference>
<name>A0AAX0RQF1_9BACI</name>
<dbReference type="Gene3D" id="3.40.50.2000">
    <property type="entry name" value="Glycogen Phosphorylase B"/>
    <property type="match status" value="1"/>
</dbReference>
<gene>
    <name evidence="1" type="ORF">CN689_25240</name>
</gene>
<dbReference type="Proteomes" id="UP000220106">
    <property type="component" value="Unassembled WGS sequence"/>
</dbReference>
<sequence>MEKKINLIITPQEYNQANHNELWNDISEKSDGITIILNIGADFFISLTRGKYYRIKEAINGPKLLKNNLILLRPFYILRPEISNNFVNKLNAKLLKQSLKKIVKNIEEYQINVLYYDGIWSTFLDELKLNTNYYYYIMDEVRNDAHNNKTNLKRTRYDKIACENSEYIYLMSTKLIDNRREYLHKLKVIGNGASLKEYDLNVKTLNNSVGIIGNIRNWIDCDLLTRLIEIRQDIHFGFVGNIESDMQEYMNVTLKKYKNVKYYGKVSKSEVHNWYKKFDVILVPYKQNEFMKATRPIKIVESIFASTPVVSIPITGYGECSFIRFAKTVKEFSSEIDYLINNKINIESREYQDFIKLNSWSYKAEEILNEFK</sequence>
<dbReference type="AlphaFoldDB" id="A0AAX0RQF1"/>
<protein>
    <recommendedName>
        <fullName evidence="3">Glycosyltransferase</fullName>
    </recommendedName>
</protein>
<comment type="caution">
    <text evidence="1">The sequence shown here is derived from an EMBL/GenBank/DDBJ whole genome shotgun (WGS) entry which is preliminary data.</text>
</comment>
<organism evidence="1 2">
    <name type="scientific">Peribacillus butanolivorans</name>
    <dbReference type="NCBI Taxonomy" id="421767"/>
    <lineage>
        <taxon>Bacteria</taxon>
        <taxon>Bacillati</taxon>
        <taxon>Bacillota</taxon>
        <taxon>Bacilli</taxon>
        <taxon>Bacillales</taxon>
        <taxon>Bacillaceae</taxon>
        <taxon>Peribacillus</taxon>
    </lineage>
</organism>
<evidence type="ECO:0000313" key="1">
    <source>
        <dbReference type="EMBL" id="PEJ25955.1"/>
    </source>
</evidence>
<dbReference type="Pfam" id="PF13692">
    <property type="entry name" value="Glyco_trans_1_4"/>
    <property type="match status" value="1"/>
</dbReference>
<accession>A0AAX0RQF1</accession>